<evidence type="ECO:0000313" key="2">
    <source>
        <dbReference type="EMBL" id="RYU85421.1"/>
    </source>
</evidence>
<dbReference type="CDD" id="cd10449">
    <property type="entry name" value="GIY-YIG_SLX1_like"/>
    <property type="match status" value="1"/>
</dbReference>
<protein>
    <submittedName>
        <fullName evidence="2">GIY-YIG nuclease family protein</fullName>
    </submittedName>
</protein>
<reference evidence="2 3" key="1">
    <citation type="submission" date="2019-02" db="EMBL/GenBank/DDBJ databases">
        <title>Bacterial novel species Mucilaginibacter sp. 17JY9-4 isolated from soil.</title>
        <authorList>
            <person name="Jung H.-Y."/>
        </authorList>
    </citation>
    <scope>NUCLEOTIDE SEQUENCE [LARGE SCALE GENOMIC DNA]</scope>
    <source>
        <strain evidence="2 3">17JY9-4</strain>
    </source>
</reference>
<sequence length="56" mass="6633">MFFTYILYSMSLDKYYVGSTSNLDERVKKHNTNHKGFTGRAPDWVIKWSETLPTKE</sequence>
<keyword evidence="3" id="KW-1185">Reference proteome</keyword>
<dbReference type="AlphaFoldDB" id="A0A4Q5LGG5"/>
<gene>
    <name evidence="2" type="ORF">EWM62_19180</name>
</gene>
<dbReference type="Gene3D" id="3.40.1440.10">
    <property type="entry name" value="GIY-YIG endonuclease"/>
    <property type="match status" value="1"/>
</dbReference>
<feature type="non-terminal residue" evidence="2">
    <location>
        <position position="56"/>
    </location>
</feature>
<evidence type="ECO:0000313" key="3">
    <source>
        <dbReference type="Proteomes" id="UP000293331"/>
    </source>
</evidence>
<organism evidence="2 3">
    <name type="scientific">Mucilaginibacter terrigena</name>
    <dbReference type="NCBI Taxonomy" id="2492395"/>
    <lineage>
        <taxon>Bacteria</taxon>
        <taxon>Pseudomonadati</taxon>
        <taxon>Bacteroidota</taxon>
        <taxon>Sphingobacteriia</taxon>
        <taxon>Sphingobacteriales</taxon>
        <taxon>Sphingobacteriaceae</taxon>
        <taxon>Mucilaginibacter</taxon>
    </lineage>
</organism>
<evidence type="ECO:0000259" key="1">
    <source>
        <dbReference type="PROSITE" id="PS50164"/>
    </source>
</evidence>
<dbReference type="InterPro" id="IPR035901">
    <property type="entry name" value="GIY-YIG_endonuc_sf"/>
</dbReference>
<dbReference type="Pfam" id="PF01541">
    <property type="entry name" value="GIY-YIG"/>
    <property type="match status" value="1"/>
</dbReference>
<dbReference type="EMBL" id="SEWG01000017">
    <property type="protein sequence ID" value="RYU85421.1"/>
    <property type="molecule type" value="Genomic_DNA"/>
</dbReference>
<dbReference type="Proteomes" id="UP000293331">
    <property type="component" value="Unassembled WGS sequence"/>
</dbReference>
<dbReference type="RefSeq" id="WP_129878280.1">
    <property type="nucleotide sequence ID" value="NZ_SEWG01000017.1"/>
</dbReference>
<dbReference type="OrthoDB" id="677560at2"/>
<accession>A0A4Q5LGG5</accession>
<dbReference type="PROSITE" id="PS50164">
    <property type="entry name" value="GIY_YIG"/>
    <property type="match status" value="1"/>
</dbReference>
<feature type="domain" description="GIY-YIG" evidence="1">
    <location>
        <begin position="1"/>
        <end position="56"/>
    </location>
</feature>
<proteinExistence type="predicted"/>
<comment type="caution">
    <text evidence="2">The sequence shown here is derived from an EMBL/GenBank/DDBJ whole genome shotgun (WGS) entry which is preliminary data.</text>
</comment>
<dbReference type="InterPro" id="IPR000305">
    <property type="entry name" value="GIY-YIG_endonuc"/>
</dbReference>
<name>A0A4Q5LGG5_9SPHI</name>
<dbReference type="SUPFAM" id="SSF82771">
    <property type="entry name" value="GIY-YIG endonuclease"/>
    <property type="match status" value="1"/>
</dbReference>